<dbReference type="STRING" id="196164.gene:10740526"/>
<keyword evidence="3" id="KW-1185">Reference proteome</keyword>
<proteinExistence type="predicted"/>
<dbReference type="EMBL" id="BA000035">
    <property type="protein sequence ID" value="BAC16946.1"/>
    <property type="molecule type" value="Genomic_DNA"/>
</dbReference>
<protein>
    <submittedName>
        <fullName evidence="2">Uncharacterized protein</fullName>
    </submittedName>
</protein>
<evidence type="ECO:0000313" key="3">
    <source>
        <dbReference type="Proteomes" id="UP000001409"/>
    </source>
</evidence>
<dbReference type="Proteomes" id="UP000001409">
    <property type="component" value="Chromosome"/>
</dbReference>
<feature type="compositionally biased region" description="Basic and acidic residues" evidence="1">
    <location>
        <begin position="8"/>
        <end position="19"/>
    </location>
</feature>
<dbReference type="AlphaFoldDB" id="Q8FU85"/>
<evidence type="ECO:0000313" key="2">
    <source>
        <dbReference type="EMBL" id="BAC16946.1"/>
    </source>
</evidence>
<organism evidence="2 3">
    <name type="scientific">Corynebacterium efficiens (strain DSM 44549 / YS-314 / AJ 12310 / JCM 11189 / NBRC 100395)</name>
    <dbReference type="NCBI Taxonomy" id="196164"/>
    <lineage>
        <taxon>Bacteria</taxon>
        <taxon>Bacillati</taxon>
        <taxon>Actinomycetota</taxon>
        <taxon>Actinomycetes</taxon>
        <taxon>Mycobacteriales</taxon>
        <taxon>Corynebacteriaceae</taxon>
        <taxon>Corynebacterium</taxon>
    </lineage>
</organism>
<name>Q8FU85_COREF</name>
<evidence type="ECO:0000256" key="1">
    <source>
        <dbReference type="SAM" id="MobiDB-lite"/>
    </source>
</evidence>
<dbReference type="KEGG" id="cef:CE0136"/>
<dbReference type="HOGENOM" id="CLU_2552479_0_0_11"/>
<reference evidence="2 3" key="1">
    <citation type="journal article" date="2003" name="Genome Res.">
        <title>Comparative complete genome sequence analysis of the amino acid replacements responsible for the thermostability of Corynebacterium efficiens.</title>
        <authorList>
            <person name="Nishio Y."/>
            <person name="Nakamura Y."/>
            <person name="Kawarabayasi Y."/>
            <person name="Usuda Y."/>
            <person name="Kimura E."/>
            <person name="Sugimoto S."/>
            <person name="Matsui K."/>
            <person name="Yamagishi A."/>
            <person name="Kikuchi H."/>
            <person name="Ikeo K."/>
            <person name="Gojobori T."/>
        </authorList>
    </citation>
    <scope>NUCLEOTIDE SEQUENCE [LARGE SCALE GENOMIC DNA]</scope>
    <source>
        <strain evidence="3">DSM 44549 / YS-314 / AJ 12310 / JCM 11189 / NBRC 100395</strain>
    </source>
</reference>
<feature type="region of interest" description="Disordered" evidence="1">
    <location>
        <begin position="1"/>
        <end position="30"/>
    </location>
</feature>
<accession>Q8FU85</accession>
<sequence length="82" mass="8923">MKIMPLRVEPECPQVKDTEPWWGGSGGQGVSAAPMATVQASGDIMADRTTVAEEETQKILRIRNNGSFQVGLRARSSYDSNL</sequence>